<dbReference type="Pfam" id="PF02630">
    <property type="entry name" value="SCO1-SenC"/>
    <property type="match status" value="1"/>
</dbReference>
<dbReference type="CDD" id="cd02968">
    <property type="entry name" value="SCO"/>
    <property type="match status" value="1"/>
</dbReference>
<evidence type="ECO:0000256" key="4">
    <source>
        <dbReference type="PIRSR" id="PIRSR603782-2"/>
    </source>
</evidence>
<keyword evidence="7" id="KW-1185">Reference proteome</keyword>
<dbReference type="PROSITE" id="PS51352">
    <property type="entry name" value="THIOREDOXIN_2"/>
    <property type="match status" value="1"/>
</dbReference>
<comment type="similarity">
    <text evidence="1">Belongs to the SCO1/2 family.</text>
</comment>
<keyword evidence="2 3" id="KW-0186">Copper</keyword>
<dbReference type="Proteomes" id="UP000295741">
    <property type="component" value="Unassembled WGS sequence"/>
</dbReference>
<evidence type="ECO:0000256" key="1">
    <source>
        <dbReference type="ARBA" id="ARBA00010996"/>
    </source>
</evidence>
<dbReference type="GO" id="GO:0046872">
    <property type="term" value="F:metal ion binding"/>
    <property type="evidence" value="ECO:0007669"/>
    <property type="project" value="UniProtKB-KW"/>
</dbReference>
<dbReference type="PANTHER" id="PTHR12151">
    <property type="entry name" value="ELECTRON TRANSPORT PROTIN SCO1/SENC FAMILY MEMBER"/>
    <property type="match status" value="1"/>
</dbReference>
<gene>
    <name evidence="6" type="ORF">BC659_1834</name>
</gene>
<dbReference type="InterPro" id="IPR013766">
    <property type="entry name" value="Thioredoxin_domain"/>
</dbReference>
<keyword evidence="4" id="KW-1015">Disulfide bond</keyword>
<dbReference type="AlphaFoldDB" id="A0A4R6IVZ2"/>
<dbReference type="PANTHER" id="PTHR12151:SF25">
    <property type="entry name" value="LINALOOL DEHYDRATASE_ISOMERASE DOMAIN-CONTAINING PROTEIN"/>
    <property type="match status" value="1"/>
</dbReference>
<feature type="domain" description="Thioredoxin" evidence="5">
    <location>
        <begin position="8"/>
        <end position="184"/>
    </location>
</feature>
<sequence>MVLLMVKPDPAKKLPVLGEEGHRTGKFALLTQDSVVYNSDSLAGSIRVVEFFFTTCKGICPKMNGNMKKLYLQFRSAPQVKFVSFTVDPLHDTPSVLKKYALQQGADGYQWIFLTGQKDSLYRIAREQYLLSAAPADDVVNTEEFIHTQYFALVDAQNQIRGFYDGTSEKEMIRLMADIKILLA</sequence>
<evidence type="ECO:0000256" key="3">
    <source>
        <dbReference type="PIRSR" id="PIRSR603782-1"/>
    </source>
</evidence>
<feature type="binding site" evidence="3">
    <location>
        <position position="60"/>
    </location>
    <ligand>
        <name>Cu cation</name>
        <dbReference type="ChEBI" id="CHEBI:23378"/>
    </ligand>
</feature>
<proteinExistence type="inferred from homology"/>
<feature type="binding site" evidence="3">
    <location>
        <position position="147"/>
    </location>
    <ligand>
        <name>Cu cation</name>
        <dbReference type="ChEBI" id="CHEBI:23378"/>
    </ligand>
</feature>
<dbReference type="Gene3D" id="3.40.30.10">
    <property type="entry name" value="Glutaredoxin"/>
    <property type="match status" value="1"/>
</dbReference>
<dbReference type="SUPFAM" id="SSF52833">
    <property type="entry name" value="Thioredoxin-like"/>
    <property type="match status" value="1"/>
</dbReference>
<evidence type="ECO:0000259" key="5">
    <source>
        <dbReference type="PROSITE" id="PS51352"/>
    </source>
</evidence>
<dbReference type="InterPro" id="IPR036249">
    <property type="entry name" value="Thioredoxin-like_sf"/>
</dbReference>
<feature type="disulfide bond" description="Redox-active" evidence="4">
    <location>
        <begin position="56"/>
        <end position="60"/>
    </location>
</feature>
<reference evidence="6 7" key="1">
    <citation type="submission" date="2019-03" db="EMBL/GenBank/DDBJ databases">
        <title>Genomic Encyclopedia of Archaeal and Bacterial Type Strains, Phase II (KMG-II): from individual species to whole genera.</title>
        <authorList>
            <person name="Goeker M."/>
        </authorList>
    </citation>
    <scope>NUCLEOTIDE SEQUENCE [LARGE SCALE GENOMIC DNA]</scope>
    <source>
        <strain evidence="6 7">DSM 28323</strain>
    </source>
</reference>
<comment type="caution">
    <text evidence="6">The sequence shown here is derived from an EMBL/GenBank/DDBJ whole genome shotgun (WGS) entry which is preliminary data.</text>
</comment>
<evidence type="ECO:0000313" key="7">
    <source>
        <dbReference type="Proteomes" id="UP000295741"/>
    </source>
</evidence>
<evidence type="ECO:0000313" key="6">
    <source>
        <dbReference type="EMBL" id="TDO26527.1"/>
    </source>
</evidence>
<feature type="binding site" evidence="3">
    <location>
        <position position="56"/>
    </location>
    <ligand>
        <name>Cu cation</name>
        <dbReference type="ChEBI" id="CHEBI:23378"/>
    </ligand>
</feature>
<dbReference type="InterPro" id="IPR003782">
    <property type="entry name" value="SCO1/SenC"/>
</dbReference>
<name>A0A4R6IVZ2_9BACT</name>
<organism evidence="6 7">
    <name type="scientific">Sediminibacterium goheungense</name>
    <dbReference type="NCBI Taxonomy" id="1086393"/>
    <lineage>
        <taxon>Bacteria</taxon>
        <taxon>Pseudomonadati</taxon>
        <taxon>Bacteroidota</taxon>
        <taxon>Chitinophagia</taxon>
        <taxon>Chitinophagales</taxon>
        <taxon>Chitinophagaceae</taxon>
        <taxon>Sediminibacterium</taxon>
    </lineage>
</organism>
<accession>A0A4R6IVZ2</accession>
<dbReference type="EMBL" id="SNWP01000011">
    <property type="protein sequence ID" value="TDO26527.1"/>
    <property type="molecule type" value="Genomic_DNA"/>
</dbReference>
<evidence type="ECO:0000256" key="2">
    <source>
        <dbReference type="ARBA" id="ARBA00023008"/>
    </source>
</evidence>
<protein>
    <submittedName>
        <fullName evidence="6">Protein SCO1/2</fullName>
    </submittedName>
</protein>
<keyword evidence="3" id="KW-0479">Metal-binding</keyword>